<keyword evidence="2" id="KW-1133">Transmembrane helix</keyword>
<protein>
    <submittedName>
        <fullName evidence="3">Uncharacterized protein</fullName>
    </submittedName>
</protein>
<feature type="compositionally biased region" description="Low complexity" evidence="1">
    <location>
        <begin position="42"/>
        <end position="54"/>
    </location>
</feature>
<feature type="region of interest" description="Disordered" evidence="1">
    <location>
        <begin position="42"/>
        <end position="65"/>
    </location>
</feature>
<evidence type="ECO:0000313" key="4">
    <source>
        <dbReference type="EMBL" id="CAB0005345.1"/>
    </source>
</evidence>
<accession>A0A6H5GMW0</accession>
<dbReference type="EMBL" id="CADCXU010016294">
    <property type="protein sequence ID" value="CAB0005345.1"/>
    <property type="molecule type" value="Genomic_DNA"/>
</dbReference>
<evidence type="ECO:0000256" key="1">
    <source>
        <dbReference type="SAM" id="MobiDB-lite"/>
    </source>
</evidence>
<gene>
    <name evidence="3" type="ORF">NTEN_LOCUS10821</name>
    <name evidence="4" type="ORF">NTEN_LOCUS10822</name>
</gene>
<keyword evidence="5" id="KW-1185">Reference proteome</keyword>
<evidence type="ECO:0000313" key="5">
    <source>
        <dbReference type="Proteomes" id="UP000479000"/>
    </source>
</evidence>
<evidence type="ECO:0000256" key="2">
    <source>
        <dbReference type="SAM" id="Phobius"/>
    </source>
</evidence>
<dbReference type="Proteomes" id="UP000479000">
    <property type="component" value="Unassembled WGS sequence"/>
</dbReference>
<evidence type="ECO:0000313" key="3">
    <source>
        <dbReference type="EMBL" id="CAB0005344.1"/>
    </source>
</evidence>
<dbReference type="EMBL" id="CADCXU010016293">
    <property type="protein sequence ID" value="CAB0005344.1"/>
    <property type="molecule type" value="Genomic_DNA"/>
</dbReference>
<reference evidence="3 5" key="1">
    <citation type="submission" date="2020-02" db="EMBL/GenBank/DDBJ databases">
        <authorList>
            <person name="Ferguson B K."/>
        </authorList>
    </citation>
    <scope>NUCLEOTIDE SEQUENCE [LARGE SCALE GENOMIC DNA]</scope>
</reference>
<feature type="transmembrane region" description="Helical" evidence="2">
    <location>
        <begin position="139"/>
        <end position="161"/>
    </location>
</feature>
<keyword evidence="2" id="KW-0812">Transmembrane</keyword>
<name>A0A6H5GMW0_9HEMI</name>
<keyword evidence="2" id="KW-0472">Membrane</keyword>
<dbReference type="AlphaFoldDB" id="A0A6H5GMW0"/>
<proteinExistence type="predicted"/>
<organism evidence="3 5">
    <name type="scientific">Nesidiocoris tenuis</name>
    <dbReference type="NCBI Taxonomy" id="355587"/>
    <lineage>
        <taxon>Eukaryota</taxon>
        <taxon>Metazoa</taxon>
        <taxon>Ecdysozoa</taxon>
        <taxon>Arthropoda</taxon>
        <taxon>Hexapoda</taxon>
        <taxon>Insecta</taxon>
        <taxon>Pterygota</taxon>
        <taxon>Neoptera</taxon>
        <taxon>Paraneoptera</taxon>
        <taxon>Hemiptera</taxon>
        <taxon>Heteroptera</taxon>
        <taxon>Panheteroptera</taxon>
        <taxon>Cimicomorpha</taxon>
        <taxon>Miridae</taxon>
        <taxon>Dicyphina</taxon>
        <taxon>Nesidiocoris</taxon>
    </lineage>
</organism>
<sequence>MGGTLGKKLREKMMTFLCQGEMPPQLSYVDYSNYADYQRRSLAAAPQSSPQQRQVTPGTTSWGKARPGTAGVVPTWILQSHKNSKEIANIRNAPTCCLQNIVDRFLTLFIVRRYNLRFTRKYCLKIPCNRHIEERFRKVVAALCLAIVTLWADSVIAVSGLPSLDGITYFGSTG</sequence>